<dbReference type="Proteomes" id="UP000252479">
    <property type="component" value="Unassembled WGS sequence"/>
</dbReference>
<gene>
    <name evidence="6" type="ORF">CIK83_17875</name>
</gene>
<feature type="domain" description="ABC transporter" evidence="5">
    <location>
        <begin position="2"/>
        <end position="230"/>
    </location>
</feature>
<keyword evidence="3" id="KW-0547">Nucleotide-binding</keyword>
<keyword evidence="4 6" id="KW-0067">ATP-binding</keyword>
<evidence type="ECO:0000259" key="5">
    <source>
        <dbReference type="PROSITE" id="PS50893"/>
    </source>
</evidence>
<organism evidence="6 7">
    <name type="scientific">Vibrio casei</name>
    <dbReference type="NCBI Taxonomy" id="673372"/>
    <lineage>
        <taxon>Bacteria</taxon>
        <taxon>Pseudomonadati</taxon>
        <taxon>Pseudomonadota</taxon>
        <taxon>Gammaproteobacteria</taxon>
        <taxon>Vibrionales</taxon>
        <taxon>Vibrionaceae</taxon>
        <taxon>Vibrio</taxon>
    </lineage>
</organism>
<dbReference type="InterPro" id="IPR027417">
    <property type="entry name" value="P-loop_NTPase"/>
</dbReference>
<dbReference type="InterPro" id="IPR050153">
    <property type="entry name" value="Metal_Ion_Import_ABC"/>
</dbReference>
<dbReference type="GO" id="GO:0016887">
    <property type="term" value="F:ATP hydrolysis activity"/>
    <property type="evidence" value="ECO:0007669"/>
    <property type="project" value="InterPro"/>
</dbReference>
<evidence type="ECO:0000313" key="7">
    <source>
        <dbReference type="Proteomes" id="UP000252479"/>
    </source>
</evidence>
<keyword evidence="7" id="KW-1185">Reference proteome</keyword>
<dbReference type="GeneID" id="303190792"/>
<dbReference type="Gene3D" id="3.40.50.300">
    <property type="entry name" value="P-loop containing nucleotide triphosphate hydrolases"/>
    <property type="match status" value="1"/>
</dbReference>
<evidence type="ECO:0000313" key="6">
    <source>
        <dbReference type="EMBL" id="RCS68371.1"/>
    </source>
</evidence>
<evidence type="ECO:0000256" key="1">
    <source>
        <dbReference type="ARBA" id="ARBA00005417"/>
    </source>
</evidence>
<comment type="similarity">
    <text evidence="1">Belongs to the ABC transporter superfamily.</text>
</comment>
<dbReference type="AlphaFoldDB" id="A0A368LFU2"/>
<dbReference type="OrthoDB" id="9806726at2"/>
<dbReference type="PROSITE" id="PS00211">
    <property type="entry name" value="ABC_TRANSPORTER_1"/>
    <property type="match status" value="1"/>
</dbReference>
<dbReference type="PANTHER" id="PTHR42734:SF5">
    <property type="entry name" value="IRON TRANSPORT SYSTEM ATP-BINDING PROTEIN HI_0361-RELATED"/>
    <property type="match status" value="1"/>
</dbReference>
<dbReference type="Pfam" id="PF00005">
    <property type="entry name" value="ABC_tran"/>
    <property type="match status" value="1"/>
</dbReference>
<dbReference type="InterPro" id="IPR003593">
    <property type="entry name" value="AAA+_ATPase"/>
</dbReference>
<dbReference type="EMBL" id="QPGL01000005">
    <property type="protein sequence ID" value="RCS68371.1"/>
    <property type="molecule type" value="Genomic_DNA"/>
</dbReference>
<dbReference type="SMART" id="SM00382">
    <property type="entry name" value="AAA"/>
    <property type="match status" value="1"/>
</dbReference>
<dbReference type="CDD" id="cd03235">
    <property type="entry name" value="ABC_Metallic_Cations"/>
    <property type="match status" value="1"/>
</dbReference>
<dbReference type="PANTHER" id="PTHR42734">
    <property type="entry name" value="METAL TRANSPORT SYSTEM ATP-BINDING PROTEIN TM_0124-RELATED"/>
    <property type="match status" value="1"/>
</dbReference>
<proteinExistence type="inferred from homology"/>
<protein>
    <submittedName>
        <fullName evidence="6">ABC transporter ATP-binding protein</fullName>
    </submittedName>
</protein>
<dbReference type="InterPro" id="IPR017871">
    <property type="entry name" value="ABC_transporter-like_CS"/>
</dbReference>
<name>A0A368LFU2_9VIBR</name>
<evidence type="ECO:0000256" key="3">
    <source>
        <dbReference type="ARBA" id="ARBA00022741"/>
    </source>
</evidence>
<reference evidence="6 7" key="1">
    <citation type="journal article" date="2017" name="Elife">
        <title>Extensive horizontal gene transfer in cheese-associated bacteria.</title>
        <authorList>
            <person name="Bonham K.S."/>
            <person name="Wolfe B.E."/>
            <person name="Dutton R.J."/>
        </authorList>
    </citation>
    <scope>NUCLEOTIDE SEQUENCE [LARGE SCALE GENOMIC DNA]</scope>
    <source>
        <strain evidence="6 7">JB196</strain>
    </source>
</reference>
<dbReference type="PROSITE" id="PS50893">
    <property type="entry name" value="ABC_TRANSPORTER_2"/>
    <property type="match status" value="1"/>
</dbReference>
<evidence type="ECO:0000256" key="2">
    <source>
        <dbReference type="ARBA" id="ARBA00022448"/>
    </source>
</evidence>
<keyword evidence="2" id="KW-0813">Transport</keyword>
<dbReference type="SUPFAM" id="SSF52540">
    <property type="entry name" value="P-loop containing nucleoside triphosphate hydrolases"/>
    <property type="match status" value="1"/>
</dbReference>
<dbReference type="RefSeq" id="WP_086959295.1">
    <property type="nucleotide sequence ID" value="NZ_AP018680.1"/>
</dbReference>
<dbReference type="InterPro" id="IPR003439">
    <property type="entry name" value="ABC_transporter-like_ATP-bd"/>
</dbReference>
<accession>A0A368LFU2</accession>
<comment type="caution">
    <text evidence="6">The sequence shown here is derived from an EMBL/GenBank/DDBJ whole genome shotgun (WGS) entry which is preliminary data.</text>
</comment>
<dbReference type="GO" id="GO:0005524">
    <property type="term" value="F:ATP binding"/>
    <property type="evidence" value="ECO:0007669"/>
    <property type="project" value="UniProtKB-KW"/>
</dbReference>
<sequence>MIHLKNLVIGYEKQPLVKEMNGCFQSGSLTAVMGLNGTGKSTLLRTIAQVQKPLEGYIHFPGFKEMTMSWLPQLAEVDRSFPIQVMDVVSMGCWPKLSLFRALKATHYHRVHLAMEQVGILDLANKTIDQLSGGQFQRMLFARMLVENSDVMLMDEPFVGIDTKTRDVLLNLIMELHQAGKTIIAVLHQTDIVHRYFSDLLLLKEEDVLWGKTEKILPHFHDSFRWAEPHLMVNEKIKLSIVEA</sequence>
<evidence type="ECO:0000256" key="4">
    <source>
        <dbReference type="ARBA" id="ARBA00022840"/>
    </source>
</evidence>